<keyword evidence="2" id="KW-0812">Transmembrane</keyword>
<evidence type="ECO:0000256" key="1">
    <source>
        <dbReference type="SAM" id="MobiDB-lite"/>
    </source>
</evidence>
<reference evidence="3 4" key="1">
    <citation type="submission" date="2017-12" db="EMBL/GenBank/DDBJ databases">
        <title>Sequencing, de novo assembly and annotation of complete genome of a new Thraustochytrid species, strain FCC1311.</title>
        <authorList>
            <person name="Sedici K."/>
            <person name="Godart F."/>
            <person name="Aiese Cigliano R."/>
            <person name="Sanseverino W."/>
            <person name="Barakat M."/>
            <person name="Ortet P."/>
            <person name="Marechal E."/>
            <person name="Cagnac O."/>
            <person name="Amato A."/>
        </authorList>
    </citation>
    <scope>NUCLEOTIDE SEQUENCE [LARGE SCALE GENOMIC DNA]</scope>
</reference>
<dbReference type="Proteomes" id="UP000241890">
    <property type="component" value="Unassembled WGS sequence"/>
</dbReference>
<keyword evidence="2" id="KW-1133">Transmembrane helix</keyword>
<comment type="caution">
    <text evidence="3">The sequence shown here is derived from an EMBL/GenBank/DDBJ whole genome shotgun (WGS) entry which is preliminary data.</text>
</comment>
<feature type="transmembrane region" description="Helical" evidence="2">
    <location>
        <begin position="171"/>
        <end position="189"/>
    </location>
</feature>
<organism evidence="3 4">
    <name type="scientific">Hondaea fermentalgiana</name>
    <dbReference type="NCBI Taxonomy" id="2315210"/>
    <lineage>
        <taxon>Eukaryota</taxon>
        <taxon>Sar</taxon>
        <taxon>Stramenopiles</taxon>
        <taxon>Bigyra</taxon>
        <taxon>Labyrinthulomycetes</taxon>
        <taxon>Thraustochytrida</taxon>
        <taxon>Thraustochytriidae</taxon>
        <taxon>Hondaea</taxon>
    </lineage>
</organism>
<dbReference type="EMBL" id="BEYU01000016">
    <property type="protein sequence ID" value="GBG25888.1"/>
    <property type="molecule type" value="Genomic_DNA"/>
</dbReference>
<accession>A0A2R5G7W7</accession>
<dbReference type="AlphaFoldDB" id="A0A2R5G7W7"/>
<feature type="transmembrane region" description="Helical" evidence="2">
    <location>
        <begin position="114"/>
        <end position="132"/>
    </location>
</feature>
<dbReference type="InParanoid" id="A0A2R5G7W7"/>
<feature type="region of interest" description="Disordered" evidence="1">
    <location>
        <begin position="1"/>
        <end position="21"/>
    </location>
</feature>
<evidence type="ECO:0000313" key="4">
    <source>
        <dbReference type="Proteomes" id="UP000241890"/>
    </source>
</evidence>
<name>A0A2R5G7W7_9STRA</name>
<feature type="region of interest" description="Disordered" evidence="1">
    <location>
        <begin position="208"/>
        <end position="228"/>
    </location>
</feature>
<feature type="compositionally biased region" description="Basic and acidic residues" evidence="1">
    <location>
        <begin position="1"/>
        <end position="14"/>
    </location>
</feature>
<gene>
    <name evidence="3" type="ORF">FCC1311_021072</name>
</gene>
<proteinExistence type="predicted"/>
<evidence type="ECO:0000256" key="2">
    <source>
        <dbReference type="SAM" id="Phobius"/>
    </source>
</evidence>
<keyword evidence="4" id="KW-1185">Reference proteome</keyword>
<keyword evidence="2" id="KW-0472">Membrane</keyword>
<protein>
    <submittedName>
        <fullName evidence="3">Uncharacterized protein</fullName>
    </submittedName>
</protein>
<evidence type="ECO:0000313" key="3">
    <source>
        <dbReference type="EMBL" id="GBG25888.1"/>
    </source>
</evidence>
<sequence length="228" mass="24431">MGGLEDPDHAEERCAQTPTPKWPTWLEARRTDMPEAAQRVVDLFMMPAAPPARDENGAVSSPAEKAANVAALWNTMDKQEAATRVLGRTLATGGVGAACGMLLSFKHHVPMRRYALNMGLNFSFGGLLYFSLLESVNLVRPQGIDDPFQYGAVGALTGSALVGLFGSPTRIPGGAFFLGAIAVGGYYVNDAFHTWRKQRGEEIRAQYARDVTGKETPSEGKGSQASSP</sequence>